<sequence length="192" mass="22022">MNKKAAIAMLSCSLSLVFLFIFVWESQQVTASEDQVTSKMIVKEAMTAQEHFVSYVMGDTVYMEDLVKQSIEPLRKATGEVFPAMHRVKGTAVIKNFTYLANQMVIDPASLQIGMERSIPYTYTATIEQSSKYIDTLLYDGWELIGSYNDHRSMDMYLRKNGRMARVIILERMMKVFDDVKRELPDAKAFVK</sequence>
<proteinExistence type="predicted"/>
<organism evidence="1 2">
    <name type="scientific">Paenibacillus popilliae</name>
    <name type="common">Bacillus popilliae</name>
    <dbReference type="NCBI Taxonomy" id="78057"/>
    <lineage>
        <taxon>Bacteria</taxon>
        <taxon>Bacillati</taxon>
        <taxon>Bacillota</taxon>
        <taxon>Bacilli</taxon>
        <taxon>Bacillales</taxon>
        <taxon>Paenibacillaceae</taxon>
        <taxon>Paenibacillus</taxon>
    </lineage>
</organism>
<dbReference type="EMBL" id="SADY01000004">
    <property type="protein sequence ID" value="TQR44202.1"/>
    <property type="molecule type" value="Genomic_DNA"/>
</dbReference>
<protein>
    <submittedName>
        <fullName evidence="1">Uncharacterized protein</fullName>
    </submittedName>
</protein>
<gene>
    <name evidence="1" type="ORF">C7Y44_13665</name>
</gene>
<comment type="caution">
    <text evidence="1">The sequence shown here is derived from an EMBL/GenBank/DDBJ whole genome shotgun (WGS) entry which is preliminary data.</text>
</comment>
<reference evidence="1 2" key="1">
    <citation type="submission" date="2018-03" db="EMBL/GenBank/DDBJ databases">
        <title>Aerobic endospore-forming bacteria genome sequencing and assembly.</title>
        <authorList>
            <person name="Cavalcante D.A."/>
            <person name="Driks A."/>
            <person name="Putonti C."/>
            <person name="De-Souza M.T."/>
        </authorList>
    </citation>
    <scope>NUCLEOTIDE SEQUENCE [LARGE SCALE GENOMIC DNA]</scope>
    <source>
        <strain evidence="1 2">SDF0028</strain>
    </source>
</reference>
<dbReference type="Proteomes" id="UP000316208">
    <property type="component" value="Unassembled WGS sequence"/>
</dbReference>
<keyword evidence="2" id="KW-1185">Reference proteome</keyword>
<name>A0ABY3ASW8_PAEPP</name>
<evidence type="ECO:0000313" key="1">
    <source>
        <dbReference type="EMBL" id="TQR44202.1"/>
    </source>
</evidence>
<dbReference type="RefSeq" id="WP_142544353.1">
    <property type="nucleotide sequence ID" value="NZ_SADY01000004.1"/>
</dbReference>
<accession>A0ABY3ASW8</accession>
<evidence type="ECO:0000313" key="2">
    <source>
        <dbReference type="Proteomes" id="UP000316208"/>
    </source>
</evidence>